<evidence type="ECO:0000313" key="3">
    <source>
        <dbReference type="Proteomes" id="UP000515733"/>
    </source>
</evidence>
<dbReference type="InterPro" id="IPR037401">
    <property type="entry name" value="SnoaL-like"/>
</dbReference>
<dbReference type="Proteomes" id="UP000515733">
    <property type="component" value="Chromosome"/>
</dbReference>
<dbReference type="KEGG" id="doe:DENOEST_3459"/>
<dbReference type="SUPFAM" id="SSF54427">
    <property type="entry name" value="NTF2-like"/>
    <property type="match status" value="2"/>
</dbReference>
<dbReference type="EMBL" id="LR778301">
    <property type="protein sequence ID" value="CAB1370613.1"/>
    <property type="molecule type" value="Genomic_DNA"/>
</dbReference>
<sequence>MGKWSRAELKESFDKLMDVTDRCFISDPFDLTDWLHCYTDDVVWHDLGSGFNNGWDQELNGRVAVNQWLTASLSAAKASPLNAGPPDTEMKYWPVPWYILDEERGWALCEWQNRMRDPGTGAVFEEKCYSQLIYGGNGQWRFEADIYNPTRLRMMKVRWLNARRQAEAANIPMPPLDLDWGLRLVDQEKELGQSWSREEIQRAFDKYIACAQGKPEDHANCFTDDAAYRELGFGFQNGWQEEIRGRKTILNWFTQRSNTFPDNQRQLVPVSWHVIDETRGWVVFECLNQMQDPGNGTVFQMRSFSRMKYAGNDQWHFKEDIYDPVKMRGMFERWREVHDSLK</sequence>
<dbReference type="Pfam" id="PF13577">
    <property type="entry name" value="SnoaL_4"/>
    <property type="match status" value="1"/>
</dbReference>
<evidence type="ECO:0000259" key="1">
    <source>
        <dbReference type="Pfam" id="PF13577"/>
    </source>
</evidence>
<keyword evidence="3" id="KW-1185">Reference proteome</keyword>
<dbReference type="AlphaFoldDB" id="A0A6S6Y037"/>
<feature type="domain" description="SnoaL-like" evidence="1">
    <location>
        <begin position="195"/>
        <end position="305"/>
    </location>
</feature>
<reference evidence="2 3" key="1">
    <citation type="submission" date="2020-03" db="EMBL/GenBank/DDBJ databases">
        <authorList>
            <consortium name="Genoscope - CEA"/>
            <person name="William W."/>
        </authorList>
    </citation>
    <scope>NUCLEOTIDE SEQUENCE [LARGE SCALE GENOMIC DNA]</scope>
    <source>
        <strain evidence="3">DSM 16959</strain>
    </source>
</reference>
<gene>
    <name evidence="2" type="ORF">DENOEST_3459</name>
</gene>
<dbReference type="Gene3D" id="3.10.450.50">
    <property type="match status" value="1"/>
</dbReference>
<accession>A0A6S6Y037</accession>
<protein>
    <recommendedName>
        <fullName evidence="1">SnoaL-like domain-containing protein</fullName>
    </recommendedName>
</protein>
<evidence type="ECO:0000313" key="2">
    <source>
        <dbReference type="EMBL" id="CAB1370613.1"/>
    </source>
</evidence>
<proteinExistence type="predicted"/>
<organism evidence="2 3">
    <name type="scientific">Denitratisoma oestradiolicum</name>
    <dbReference type="NCBI Taxonomy" id="311182"/>
    <lineage>
        <taxon>Bacteria</taxon>
        <taxon>Pseudomonadati</taxon>
        <taxon>Pseudomonadota</taxon>
        <taxon>Betaproteobacteria</taxon>
        <taxon>Nitrosomonadales</taxon>
        <taxon>Sterolibacteriaceae</taxon>
        <taxon>Denitratisoma</taxon>
    </lineage>
</organism>
<name>A0A6S6Y037_9PROT</name>
<dbReference type="InterPro" id="IPR032710">
    <property type="entry name" value="NTF2-like_dom_sf"/>
</dbReference>